<organism evidence="7 8">
    <name type="scientific">Photobacterium ganghwense</name>
    <dbReference type="NCBI Taxonomy" id="320778"/>
    <lineage>
        <taxon>Bacteria</taxon>
        <taxon>Pseudomonadati</taxon>
        <taxon>Pseudomonadota</taxon>
        <taxon>Gammaproteobacteria</taxon>
        <taxon>Vibrionales</taxon>
        <taxon>Vibrionaceae</taxon>
        <taxon>Photobacterium</taxon>
    </lineage>
</organism>
<keyword evidence="3" id="KW-0285">Flavoprotein</keyword>
<protein>
    <submittedName>
        <fullName evidence="7">Choline dehydrogenase</fullName>
    </submittedName>
</protein>
<evidence type="ECO:0000256" key="1">
    <source>
        <dbReference type="ARBA" id="ARBA00001974"/>
    </source>
</evidence>
<keyword evidence="8" id="KW-1185">Reference proteome</keyword>
<dbReference type="Gene3D" id="3.30.560.10">
    <property type="entry name" value="Glucose Oxidase, domain 3"/>
    <property type="match status" value="1"/>
</dbReference>
<evidence type="ECO:0000256" key="2">
    <source>
        <dbReference type="ARBA" id="ARBA00010790"/>
    </source>
</evidence>
<dbReference type="InterPro" id="IPR007867">
    <property type="entry name" value="GMC_OxRtase_C"/>
</dbReference>
<dbReference type="PATRIC" id="fig|320778.3.peg.1610"/>
<name>A0A0J1HGD1_9GAMM</name>
<comment type="cofactor">
    <cofactor evidence="1 5">
        <name>FAD</name>
        <dbReference type="ChEBI" id="CHEBI:57692"/>
    </cofactor>
</comment>
<dbReference type="Proteomes" id="UP000035909">
    <property type="component" value="Unassembled WGS sequence"/>
</dbReference>
<dbReference type="PANTHER" id="PTHR11552:SF147">
    <property type="entry name" value="CHOLINE DEHYDROGENASE, MITOCHONDRIAL"/>
    <property type="match status" value="1"/>
</dbReference>
<dbReference type="InterPro" id="IPR000172">
    <property type="entry name" value="GMC_OxRdtase_N"/>
</dbReference>
<proteinExistence type="inferred from homology"/>
<keyword evidence="4 5" id="KW-0274">FAD</keyword>
<comment type="caution">
    <text evidence="7">The sequence shown here is derived from an EMBL/GenBank/DDBJ whole genome shotgun (WGS) entry which is preliminary data.</text>
</comment>
<dbReference type="GO" id="GO:0050660">
    <property type="term" value="F:flavin adenine dinucleotide binding"/>
    <property type="evidence" value="ECO:0007669"/>
    <property type="project" value="InterPro"/>
</dbReference>
<evidence type="ECO:0000313" key="8">
    <source>
        <dbReference type="Proteomes" id="UP000035909"/>
    </source>
</evidence>
<comment type="similarity">
    <text evidence="2">Belongs to the GMC oxidoreductase family.</text>
</comment>
<dbReference type="Gene3D" id="3.50.50.60">
    <property type="entry name" value="FAD/NAD(P)-binding domain"/>
    <property type="match status" value="1"/>
</dbReference>
<dbReference type="SUPFAM" id="SSF54373">
    <property type="entry name" value="FAD-linked reductases, C-terminal domain"/>
    <property type="match status" value="1"/>
</dbReference>
<dbReference type="STRING" id="320778.ABT57_07440"/>
<dbReference type="Pfam" id="PF05199">
    <property type="entry name" value="GMC_oxred_C"/>
    <property type="match status" value="1"/>
</dbReference>
<evidence type="ECO:0000313" key="7">
    <source>
        <dbReference type="EMBL" id="KLV10659.1"/>
    </source>
</evidence>
<reference evidence="7 8" key="1">
    <citation type="submission" date="2015-05" db="EMBL/GenBank/DDBJ databases">
        <title>Photobacterium galathea sp. nov.</title>
        <authorList>
            <person name="Machado H."/>
            <person name="Gram L."/>
        </authorList>
    </citation>
    <scope>NUCLEOTIDE SEQUENCE [LARGE SCALE GENOMIC DNA]</scope>
    <source>
        <strain evidence="7 8">DSM 22954</strain>
    </source>
</reference>
<evidence type="ECO:0000256" key="5">
    <source>
        <dbReference type="PIRSR" id="PIRSR000137-2"/>
    </source>
</evidence>
<sequence>MEQYDYIIVGAGSAGCILANRLSESGEHSVLLIEAGGRDINPWFKLPVGFAKTYYHPKYNYMYYSEPEVEMAGRSIYAPRGKVQGGSGSINAMIYVRGQRKDYDDWAQQGNPGWSYDDVLPYFKKLEQHPLGDTEYHSSTGLIGITQMKHDAHKICDYYLKGCEELGYPLNDDFNGAQFEGAGIYETNIRNGMRDSSSFAYLEPAKKRSNLTISHHTQTRKVLIDGHLRATGVEVDVSGVRKVFHARKEVILAAGAVDSPKLLMLSGIGDRQQLETMGINVIKELPAVGQNLQDHVCVSFFYRANQKTLNDDLTSWWGQAKAGVQYLLNRRGPLALSVNQAGGFFKGGEDEEHPNIQLYFNPLSYEIPKDPNAKLVPDPYSGFLVAFNSCRPSSRGEIALKSANPEDAAVIRPKYLSTEKDRQEVIQGSKLIRNIMSSPALQSLSDSEVKPAGLVHDDASMIAYFRENGGSIYHLCGSCAMGPTEVDAVVNHELKVHGIQGLRVVDASIFPNITSGNTNAPVMMVAEKGADLILQASAEPVPGQQSGSMKDCA</sequence>
<dbReference type="PIRSF" id="PIRSF000137">
    <property type="entry name" value="Alcohol_oxidase"/>
    <property type="match status" value="1"/>
</dbReference>
<gene>
    <name evidence="7" type="ORF">ABT57_07440</name>
</gene>
<accession>A0A0J1HGD1</accession>
<dbReference type="InterPro" id="IPR012132">
    <property type="entry name" value="GMC_OxRdtase"/>
</dbReference>
<evidence type="ECO:0000256" key="4">
    <source>
        <dbReference type="ARBA" id="ARBA00022827"/>
    </source>
</evidence>
<feature type="binding site" evidence="5">
    <location>
        <position position="83"/>
    </location>
    <ligand>
        <name>FAD</name>
        <dbReference type="ChEBI" id="CHEBI:57692"/>
    </ligand>
</feature>
<dbReference type="Pfam" id="PF00732">
    <property type="entry name" value="GMC_oxred_N"/>
    <property type="match status" value="1"/>
</dbReference>
<dbReference type="OrthoDB" id="9785276at2"/>
<evidence type="ECO:0000256" key="3">
    <source>
        <dbReference type="ARBA" id="ARBA00022630"/>
    </source>
</evidence>
<dbReference type="GO" id="GO:0016614">
    <property type="term" value="F:oxidoreductase activity, acting on CH-OH group of donors"/>
    <property type="evidence" value="ECO:0007669"/>
    <property type="project" value="InterPro"/>
</dbReference>
<dbReference type="InterPro" id="IPR036188">
    <property type="entry name" value="FAD/NAD-bd_sf"/>
</dbReference>
<feature type="domain" description="Glucose-methanol-choline oxidoreductase N-terminal" evidence="6">
    <location>
        <begin position="255"/>
        <end position="269"/>
    </location>
</feature>
<dbReference type="EMBL" id="LDOU01000006">
    <property type="protein sequence ID" value="KLV10659.1"/>
    <property type="molecule type" value="Genomic_DNA"/>
</dbReference>
<dbReference type="PROSITE" id="PS00624">
    <property type="entry name" value="GMC_OXRED_2"/>
    <property type="match status" value="1"/>
</dbReference>
<dbReference type="PANTHER" id="PTHR11552">
    <property type="entry name" value="GLUCOSE-METHANOL-CHOLINE GMC OXIDOREDUCTASE"/>
    <property type="match status" value="1"/>
</dbReference>
<evidence type="ECO:0000259" key="6">
    <source>
        <dbReference type="PROSITE" id="PS00624"/>
    </source>
</evidence>
<dbReference type="SUPFAM" id="SSF51905">
    <property type="entry name" value="FAD/NAD(P)-binding domain"/>
    <property type="match status" value="1"/>
</dbReference>
<dbReference type="AlphaFoldDB" id="A0A0J1HGD1"/>